<sequence>MTLTLEALQAHALQPGQRVRLEMEARAGEQRLLQRATRGAYKLGKLHRKKFSEMDILTISAGNKTRFRLARNDERGRHFKPEMEDSLELSFFSTYIYALILALLIVKE</sequence>
<protein>
    <submittedName>
        <fullName evidence="2">Uncharacterized protein</fullName>
    </submittedName>
</protein>
<keyword evidence="1" id="KW-0812">Transmembrane</keyword>
<dbReference type="AlphaFoldDB" id="A0A5A5TIL1"/>
<keyword evidence="1" id="KW-1133">Transmembrane helix</keyword>
<accession>A0A5A5TIL1</accession>
<evidence type="ECO:0000313" key="3">
    <source>
        <dbReference type="Proteomes" id="UP000322530"/>
    </source>
</evidence>
<proteinExistence type="predicted"/>
<feature type="transmembrane region" description="Helical" evidence="1">
    <location>
        <begin position="89"/>
        <end position="106"/>
    </location>
</feature>
<dbReference type="EMBL" id="BIXY01000084">
    <property type="protein sequence ID" value="GCF10829.1"/>
    <property type="molecule type" value="Genomic_DNA"/>
</dbReference>
<keyword evidence="3" id="KW-1185">Reference proteome</keyword>
<name>A0A5A5TIL1_9CHLR</name>
<keyword evidence="1" id="KW-0472">Membrane</keyword>
<gene>
    <name evidence="2" type="ORF">KDI_43930</name>
</gene>
<dbReference type="Proteomes" id="UP000322530">
    <property type="component" value="Unassembled WGS sequence"/>
</dbReference>
<evidence type="ECO:0000313" key="2">
    <source>
        <dbReference type="EMBL" id="GCF10829.1"/>
    </source>
</evidence>
<comment type="caution">
    <text evidence="2">The sequence shown here is derived from an EMBL/GenBank/DDBJ whole genome shotgun (WGS) entry which is preliminary data.</text>
</comment>
<organism evidence="2 3">
    <name type="scientific">Dictyobacter arantiisoli</name>
    <dbReference type="NCBI Taxonomy" id="2014874"/>
    <lineage>
        <taxon>Bacteria</taxon>
        <taxon>Bacillati</taxon>
        <taxon>Chloroflexota</taxon>
        <taxon>Ktedonobacteria</taxon>
        <taxon>Ktedonobacterales</taxon>
        <taxon>Dictyobacteraceae</taxon>
        <taxon>Dictyobacter</taxon>
    </lineage>
</organism>
<evidence type="ECO:0000256" key="1">
    <source>
        <dbReference type="SAM" id="Phobius"/>
    </source>
</evidence>
<reference evidence="2 3" key="1">
    <citation type="submission" date="2019-01" db="EMBL/GenBank/DDBJ databases">
        <title>Draft genome sequence of Dictyobacter sp. Uno17.</title>
        <authorList>
            <person name="Wang C.M."/>
            <person name="Zheng Y."/>
            <person name="Sakai Y."/>
            <person name="Abe K."/>
            <person name="Yokota A."/>
            <person name="Yabe S."/>
        </authorList>
    </citation>
    <scope>NUCLEOTIDE SEQUENCE [LARGE SCALE GENOMIC DNA]</scope>
    <source>
        <strain evidence="2 3">Uno17</strain>
    </source>
</reference>